<feature type="transmembrane region" description="Helical" evidence="5">
    <location>
        <begin position="12"/>
        <end position="33"/>
    </location>
</feature>
<keyword evidence="7" id="KW-0548">Nucleotidyltransferase</keyword>
<dbReference type="Gene3D" id="3.30.420.10">
    <property type="entry name" value="Ribonuclease H-like superfamily/Ribonuclease H"/>
    <property type="match status" value="1"/>
</dbReference>
<dbReference type="AlphaFoldDB" id="A0A0D1EFV8"/>
<dbReference type="GO" id="GO:0005829">
    <property type="term" value="C:cytosol"/>
    <property type="evidence" value="ECO:0007669"/>
    <property type="project" value="TreeGrafter"/>
</dbReference>
<dbReference type="PATRIC" id="fig|935700.4.peg.3656"/>
<dbReference type="GO" id="GO:0008408">
    <property type="term" value="F:3'-5' exonuclease activity"/>
    <property type="evidence" value="ECO:0007669"/>
    <property type="project" value="TreeGrafter"/>
</dbReference>
<dbReference type="RefSeq" id="WP_043920309.1">
    <property type="nucleotide sequence ID" value="NZ_FZPF01000002.1"/>
</dbReference>
<dbReference type="SUPFAM" id="SSF53098">
    <property type="entry name" value="Ribonuclease H-like"/>
    <property type="match status" value="1"/>
</dbReference>
<dbReference type="EMBL" id="JYFE01000065">
    <property type="protein sequence ID" value="KIT14745.1"/>
    <property type="molecule type" value="Genomic_DNA"/>
</dbReference>
<gene>
    <name evidence="7" type="primary">polC</name>
    <name evidence="7" type="ORF">jaqu_35490</name>
</gene>
<dbReference type="Pfam" id="PF00929">
    <property type="entry name" value="RNase_T"/>
    <property type="match status" value="1"/>
</dbReference>
<evidence type="ECO:0000256" key="5">
    <source>
        <dbReference type="SAM" id="Phobius"/>
    </source>
</evidence>
<reference evidence="7 8" key="1">
    <citation type="submission" date="2015-02" db="EMBL/GenBank/DDBJ databases">
        <title>Genome Sequence of Jannaschia aquimarina DSM28248, a member of the Roseobacter clade.</title>
        <authorList>
            <person name="Voget S."/>
            <person name="Daniel R."/>
        </authorList>
    </citation>
    <scope>NUCLEOTIDE SEQUENCE [LARGE SCALE GENOMIC DNA]</scope>
    <source>
        <strain evidence="7 8">GSW-M26</strain>
    </source>
</reference>
<feature type="domain" description="Exonuclease" evidence="6">
    <location>
        <begin position="271"/>
        <end position="440"/>
    </location>
</feature>
<comment type="subunit">
    <text evidence="3">DNA polymerase III contains a core (composed of alpha, epsilon and theta chains) that associates with a tau subunit. This core dimerizes to form the POLIII' complex. PolIII' associates with the gamma complex (composed of gamma, delta, delta', psi and chi chains) and with the beta chain to form the complete DNA polymerase III complex.</text>
</comment>
<evidence type="ECO:0000256" key="1">
    <source>
        <dbReference type="ARBA" id="ARBA00012417"/>
    </source>
</evidence>
<evidence type="ECO:0000256" key="2">
    <source>
        <dbReference type="ARBA" id="ARBA00025483"/>
    </source>
</evidence>
<dbReference type="FunFam" id="3.30.420.10:FF:000045">
    <property type="entry name" value="3'-5' exonuclease DinG"/>
    <property type="match status" value="1"/>
</dbReference>
<protein>
    <recommendedName>
        <fullName evidence="1">DNA-directed DNA polymerase</fullName>
        <ecNumber evidence="1">2.7.7.7</ecNumber>
    </recommendedName>
</protein>
<organism evidence="7 8">
    <name type="scientific">Jannaschia aquimarina</name>
    <dbReference type="NCBI Taxonomy" id="935700"/>
    <lineage>
        <taxon>Bacteria</taxon>
        <taxon>Pseudomonadati</taxon>
        <taxon>Pseudomonadota</taxon>
        <taxon>Alphaproteobacteria</taxon>
        <taxon>Rhodobacterales</taxon>
        <taxon>Roseobacteraceae</taxon>
        <taxon>Jannaschia</taxon>
    </lineage>
</organism>
<dbReference type="GO" id="GO:0003677">
    <property type="term" value="F:DNA binding"/>
    <property type="evidence" value="ECO:0007669"/>
    <property type="project" value="InterPro"/>
</dbReference>
<dbReference type="NCBIfam" id="TIGR00573">
    <property type="entry name" value="dnaq"/>
    <property type="match status" value="1"/>
</dbReference>
<keyword evidence="8" id="KW-1185">Reference proteome</keyword>
<dbReference type="InterPro" id="IPR012337">
    <property type="entry name" value="RNaseH-like_sf"/>
</dbReference>
<dbReference type="PANTHER" id="PTHR30231">
    <property type="entry name" value="DNA POLYMERASE III SUBUNIT EPSILON"/>
    <property type="match status" value="1"/>
</dbReference>
<evidence type="ECO:0000256" key="3">
    <source>
        <dbReference type="ARBA" id="ARBA00026073"/>
    </source>
</evidence>
<keyword evidence="7" id="KW-0808">Transferase</keyword>
<name>A0A0D1EFV8_9RHOB</name>
<proteinExistence type="predicted"/>
<dbReference type="PANTHER" id="PTHR30231:SF41">
    <property type="entry name" value="DNA POLYMERASE III SUBUNIT EPSILON"/>
    <property type="match status" value="1"/>
</dbReference>
<dbReference type="STRING" id="935700.jaqu_35490"/>
<sequence length="463" mass="49926">MRNLPLRLRVFLFFCLVAAGSVAVVLAAVWLGYRQLAQPDALSAFVTVAVVSAFGVPALATFVWLLFDTNVSKPIEAIAARLRVGTHTNADVGIDDELAPYLGDLAPAAAALHQKLAALASDGGQGFAADVERLRRHRLQLVQILSDLPNATLLISRDHHVVLYDGQAADLMASEAPVRLNGSVFDYLQEGSVRKALSLMGTEDRRRRTIAVTGHSGAVYSGYIRVFENGCYALMLEPLEVDASRPLVYDLDLLDREASQEASDTALRELSVVAFDTETTGLDPARDDVVQIGAVRIVNGKIVPGETFERLVDPGRPIPPHSSEVHGIDDDMVAGAPPFSEVSAEFHRFATGAVLLAHNAPFDMAFLRRAAETNGAAFENPVIDTVHISAIVFGGSATHTLDALCERLEITIPFEDRHTATGDAVATARAFAAMLPILEARGIRTLGALREECRKHQRILETA</sequence>
<dbReference type="InterPro" id="IPR006054">
    <property type="entry name" value="DnaQ"/>
</dbReference>
<evidence type="ECO:0000259" key="6">
    <source>
        <dbReference type="SMART" id="SM00479"/>
    </source>
</evidence>
<dbReference type="GO" id="GO:0045004">
    <property type="term" value="P:DNA replication proofreading"/>
    <property type="evidence" value="ECO:0007669"/>
    <property type="project" value="TreeGrafter"/>
</dbReference>
<dbReference type="SMART" id="SM00479">
    <property type="entry name" value="EXOIII"/>
    <property type="match status" value="1"/>
</dbReference>
<keyword evidence="5" id="KW-1133">Transmembrane helix</keyword>
<dbReference type="Proteomes" id="UP000032232">
    <property type="component" value="Unassembled WGS sequence"/>
</dbReference>
<comment type="caution">
    <text evidence="7">The sequence shown here is derived from an EMBL/GenBank/DDBJ whole genome shotgun (WGS) entry which is preliminary data.</text>
</comment>
<dbReference type="GO" id="GO:0003887">
    <property type="term" value="F:DNA-directed DNA polymerase activity"/>
    <property type="evidence" value="ECO:0007669"/>
    <property type="project" value="UniProtKB-EC"/>
</dbReference>
<keyword evidence="5" id="KW-0812">Transmembrane</keyword>
<accession>A0A0D1EFV8</accession>
<dbReference type="InterPro" id="IPR036397">
    <property type="entry name" value="RNaseH_sf"/>
</dbReference>
<feature type="transmembrane region" description="Helical" evidence="5">
    <location>
        <begin position="45"/>
        <end position="67"/>
    </location>
</feature>
<dbReference type="EC" id="2.7.7.7" evidence="1"/>
<evidence type="ECO:0000313" key="7">
    <source>
        <dbReference type="EMBL" id="KIT14745.1"/>
    </source>
</evidence>
<evidence type="ECO:0000256" key="4">
    <source>
        <dbReference type="ARBA" id="ARBA00049244"/>
    </source>
</evidence>
<keyword evidence="5" id="KW-0472">Membrane</keyword>
<evidence type="ECO:0000313" key="8">
    <source>
        <dbReference type="Proteomes" id="UP000032232"/>
    </source>
</evidence>
<dbReference type="CDD" id="cd06127">
    <property type="entry name" value="DEDDh"/>
    <property type="match status" value="1"/>
</dbReference>
<comment type="function">
    <text evidence="2">DNA polymerase III is a complex, multichain enzyme responsible for most of the replicative synthesis in bacteria. The epsilon subunit contain the editing function and is a proofreading 3'-5' exonuclease.</text>
</comment>
<dbReference type="InterPro" id="IPR013520">
    <property type="entry name" value="Ribonucl_H"/>
</dbReference>
<comment type="catalytic activity">
    <reaction evidence="4">
        <text>DNA(n) + a 2'-deoxyribonucleoside 5'-triphosphate = DNA(n+1) + diphosphate</text>
        <dbReference type="Rhea" id="RHEA:22508"/>
        <dbReference type="Rhea" id="RHEA-COMP:17339"/>
        <dbReference type="Rhea" id="RHEA-COMP:17340"/>
        <dbReference type="ChEBI" id="CHEBI:33019"/>
        <dbReference type="ChEBI" id="CHEBI:61560"/>
        <dbReference type="ChEBI" id="CHEBI:173112"/>
        <dbReference type="EC" id="2.7.7.7"/>
    </reaction>
</comment>
<dbReference type="OrthoDB" id="9804290at2"/>